<dbReference type="Pfam" id="PF05235">
    <property type="entry name" value="CHAD"/>
    <property type="match status" value="1"/>
</dbReference>
<protein>
    <submittedName>
        <fullName evidence="4">CYTH and CHAD domain-containing protein</fullName>
    </submittedName>
</protein>
<dbReference type="Gene3D" id="2.40.320.10">
    <property type="entry name" value="Hypothetical Protein Pfu-838710-001"/>
    <property type="match status" value="1"/>
</dbReference>
<dbReference type="InterPro" id="IPR023577">
    <property type="entry name" value="CYTH_domain"/>
</dbReference>
<dbReference type="InterPro" id="IPR038186">
    <property type="entry name" value="CHAD_dom_sf"/>
</dbReference>
<dbReference type="EMBL" id="RZIJ01000006">
    <property type="protein sequence ID" value="RUQ72975.1"/>
    <property type="molecule type" value="Genomic_DNA"/>
</dbReference>
<dbReference type="PANTHER" id="PTHR39569:SF1">
    <property type="entry name" value="INORGANIC TRIPHOSPHATASE"/>
    <property type="match status" value="1"/>
</dbReference>
<keyword evidence="5" id="KW-1185">Reference proteome</keyword>
<dbReference type="InterPro" id="IPR033469">
    <property type="entry name" value="CYTH-like_dom_sf"/>
</dbReference>
<dbReference type="Gene3D" id="1.40.20.10">
    <property type="entry name" value="CHAD domain"/>
    <property type="match status" value="1"/>
</dbReference>
<dbReference type="OrthoDB" id="9777271at2"/>
<dbReference type="Proteomes" id="UP000280346">
    <property type="component" value="Unassembled WGS sequence"/>
</dbReference>
<evidence type="ECO:0000313" key="4">
    <source>
        <dbReference type="EMBL" id="RUQ72975.1"/>
    </source>
</evidence>
<dbReference type="SUPFAM" id="SSF55154">
    <property type="entry name" value="CYTH-like phosphatases"/>
    <property type="match status" value="1"/>
</dbReference>
<dbReference type="GO" id="GO:0046872">
    <property type="term" value="F:metal ion binding"/>
    <property type="evidence" value="ECO:0007669"/>
    <property type="project" value="TreeGrafter"/>
</dbReference>
<name>A0A3S1CHX5_9PROT</name>
<comment type="caution">
    <text evidence="4">The sequence shown here is derived from an EMBL/GenBank/DDBJ whole genome shotgun (WGS) entry which is preliminary data.</text>
</comment>
<feature type="compositionally biased region" description="Low complexity" evidence="1">
    <location>
        <begin position="9"/>
        <end position="23"/>
    </location>
</feature>
<dbReference type="RefSeq" id="WP_126997492.1">
    <property type="nucleotide sequence ID" value="NZ_JBNPXW010000010.1"/>
</dbReference>
<evidence type="ECO:0000259" key="3">
    <source>
        <dbReference type="PROSITE" id="PS51708"/>
    </source>
</evidence>
<dbReference type="PANTHER" id="PTHR39569">
    <property type="entry name" value="INORGANIC TRIPHOSPHATASE"/>
    <property type="match status" value="1"/>
</dbReference>
<dbReference type="AlphaFoldDB" id="A0A3S1CHX5"/>
<reference evidence="4 5" key="1">
    <citation type="submission" date="2018-12" db="EMBL/GenBank/DDBJ databases">
        <authorList>
            <person name="Yang Y."/>
        </authorList>
    </citation>
    <scope>NUCLEOTIDE SEQUENCE [LARGE SCALE GENOMIC DNA]</scope>
    <source>
        <strain evidence="4 5">GSF71</strain>
    </source>
</reference>
<evidence type="ECO:0000256" key="1">
    <source>
        <dbReference type="SAM" id="MobiDB-lite"/>
    </source>
</evidence>
<feature type="domain" description="CHAD" evidence="3">
    <location>
        <begin position="248"/>
        <end position="527"/>
    </location>
</feature>
<feature type="region of interest" description="Disordered" evidence="1">
    <location>
        <begin position="1"/>
        <end position="23"/>
    </location>
</feature>
<dbReference type="CDD" id="cd07756">
    <property type="entry name" value="CYTH-like_Pase_CHAD"/>
    <property type="match status" value="1"/>
</dbReference>
<sequence length="533" mass="56821">MPPAKPDTPSSAPPGAASNASPNGTAFREVELKLHVAPADLARVAGLPAVREGADGPATVSHLRTVYYDTPDLRLFASGIALRVRRDGDRFIQTLKTVNSATPGDSAAVAVRREWEWTVAGEAPDVSVLAASGVAGLVPADAQGALRPLFVTDFRRTAVLVRPDPATAIEVAVDEGHVTAGSETLPISEVELELKAGRVGRLFDLALRLQQAVPMRIGTESKAELGLRLVTGRLPPPVESEPLALSPVTTVAEAYRHILRHALRQFLANEACALAGGDVEGLHRMRIALRRLRIAHRLFAPVIASPEADRLVAESRTLAKRLGPARGWDVLLAGVIDPLSSSPKAPAGLALLAATARNAGAGPAREAVAAILAPHCAATVLALAAWLEDGRWLGEADKERRAALNAPVTTVAPVWLSLRLAKLGKTAKIPDEPKDREKLRRRLRTLRYVAEFFRGLYAEAATLPFLAALDSLLAALDADHDAATGRRMLAALPGADAATVAATAAWIDRQADKRRKALPDLWKRFRDTPVFWA</sequence>
<evidence type="ECO:0000259" key="2">
    <source>
        <dbReference type="PROSITE" id="PS51707"/>
    </source>
</evidence>
<dbReference type="PROSITE" id="PS51708">
    <property type="entry name" value="CHAD"/>
    <property type="match status" value="1"/>
</dbReference>
<dbReference type="PROSITE" id="PS51707">
    <property type="entry name" value="CYTH"/>
    <property type="match status" value="1"/>
</dbReference>
<gene>
    <name evidence="4" type="ORF">EJ913_10505</name>
</gene>
<proteinExistence type="predicted"/>
<dbReference type="InterPro" id="IPR039013">
    <property type="entry name" value="YgiF"/>
</dbReference>
<organism evidence="4 5">
    <name type="scientific">Azospirillum doebereinerae</name>
    <dbReference type="NCBI Taxonomy" id="92933"/>
    <lineage>
        <taxon>Bacteria</taxon>
        <taxon>Pseudomonadati</taxon>
        <taxon>Pseudomonadota</taxon>
        <taxon>Alphaproteobacteria</taxon>
        <taxon>Rhodospirillales</taxon>
        <taxon>Azospirillaceae</taxon>
        <taxon>Azospirillum</taxon>
    </lineage>
</organism>
<evidence type="ECO:0000313" key="5">
    <source>
        <dbReference type="Proteomes" id="UP000280346"/>
    </source>
</evidence>
<feature type="domain" description="CYTH" evidence="2">
    <location>
        <begin position="27"/>
        <end position="236"/>
    </location>
</feature>
<dbReference type="Pfam" id="PF01928">
    <property type="entry name" value="CYTH"/>
    <property type="match status" value="1"/>
</dbReference>
<dbReference type="SMART" id="SM01118">
    <property type="entry name" value="CYTH"/>
    <property type="match status" value="1"/>
</dbReference>
<dbReference type="GO" id="GO:0050355">
    <property type="term" value="F:inorganic triphosphate phosphatase activity"/>
    <property type="evidence" value="ECO:0007669"/>
    <property type="project" value="InterPro"/>
</dbReference>
<dbReference type="InterPro" id="IPR007899">
    <property type="entry name" value="CHAD_dom"/>
</dbReference>
<dbReference type="SMART" id="SM00880">
    <property type="entry name" value="CHAD"/>
    <property type="match status" value="1"/>
</dbReference>
<accession>A0A3S1CHX5</accession>